<evidence type="ECO:0000256" key="1">
    <source>
        <dbReference type="SAM" id="Phobius"/>
    </source>
</evidence>
<feature type="domain" description="PilX/PilW C-terminal" evidence="2">
    <location>
        <begin position="145"/>
        <end position="200"/>
    </location>
</feature>
<gene>
    <name evidence="3" type="ORF">R16034_04136</name>
</gene>
<keyword evidence="1" id="KW-0812">Transmembrane</keyword>
<dbReference type="AlphaFoldDB" id="A0AB72X528"/>
<organism evidence="3 4">
    <name type="scientific">Ralstonia edaphi</name>
    <dbReference type="NCBI Taxonomy" id="3058599"/>
    <lineage>
        <taxon>Bacteria</taxon>
        <taxon>Pseudomonadati</taxon>
        <taxon>Pseudomonadota</taxon>
        <taxon>Betaproteobacteria</taxon>
        <taxon>Burkholderiales</taxon>
        <taxon>Burkholderiaceae</taxon>
        <taxon>Ralstonia</taxon>
    </lineage>
</organism>
<keyword evidence="1" id="KW-0472">Membrane</keyword>
<dbReference type="Pfam" id="PF13681">
    <property type="entry name" value="PilX"/>
    <property type="match status" value="1"/>
</dbReference>
<proteinExistence type="predicted"/>
<sequence length="206" mass="22232">MLNRRERTSGFSMIAVTSALIVIGLLMVGALHLVLDHNRRAALSADHALAMHEAERALTAAECELGIATGTPGIEDCHDEVGTARIAALDPVTLAGFVPQQCGQDSARRGLCWPEEGDSVETLSGLRLDERNAIPLPPPADDNWRQPAHRARYVIEPIRDALPGQWIHANASGAPVLFRITAVGFGTDEAVHVKLQTVYRPRGTEP</sequence>
<dbReference type="EMBL" id="CATWHI010000006">
    <property type="protein sequence ID" value="CAJ0744120.1"/>
    <property type="molecule type" value="Genomic_DNA"/>
</dbReference>
<keyword evidence="1" id="KW-1133">Transmembrane helix</keyword>
<comment type="caution">
    <text evidence="3">The sequence shown here is derived from an EMBL/GenBank/DDBJ whole genome shotgun (WGS) entry which is preliminary data.</text>
</comment>
<name>A0AB72X528_9RALS</name>
<accession>A0AB72X528</accession>
<dbReference type="InterPro" id="IPR025205">
    <property type="entry name" value="PilX/PilW_C"/>
</dbReference>
<evidence type="ECO:0000313" key="3">
    <source>
        <dbReference type="EMBL" id="CAJ0744120.1"/>
    </source>
</evidence>
<dbReference type="Proteomes" id="UP001189225">
    <property type="component" value="Unassembled WGS sequence"/>
</dbReference>
<evidence type="ECO:0000313" key="4">
    <source>
        <dbReference type="Proteomes" id="UP001189225"/>
    </source>
</evidence>
<feature type="transmembrane region" description="Helical" evidence="1">
    <location>
        <begin position="12"/>
        <end position="35"/>
    </location>
</feature>
<protein>
    <recommendedName>
        <fullName evidence="2">PilX/PilW C-terminal domain-containing protein</fullName>
    </recommendedName>
</protein>
<keyword evidence="4" id="KW-1185">Reference proteome</keyword>
<reference evidence="3 4" key="1">
    <citation type="submission" date="2023-07" db="EMBL/GenBank/DDBJ databases">
        <authorList>
            <person name="Peeters C."/>
        </authorList>
    </citation>
    <scope>NUCLEOTIDE SEQUENCE [LARGE SCALE GENOMIC DNA]</scope>
    <source>
        <strain evidence="3 4">R-16034</strain>
    </source>
</reference>
<evidence type="ECO:0000259" key="2">
    <source>
        <dbReference type="Pfam" id="PF13681"/>
    </source>
</evidence>